<dbReference type="GO" id="GO:0006123">
    <property type="term" value="P:mitochondrial electron transport, cytochrome c to oxygen"/>
    <property type="evidence" value="ECO:0007669"/>
    <property type="project" value="UniProtKB-UniRule"/>
</dbReference>
<evidence type="ECO:0000256" key="2">
    <source>
        <dbReference type="ARBA" id="ARBA00004673"/>
    </source>
</evidence>
<dbReference type="OrthoDB" id="9974841at2759"/>
<dbReference type="GO" id="GO:0045277">
    <property type="term" value="C:respiratory chain complex IV"/>
    <property type="evidence" value="ECO:0007669"/>
    <property type="project" value="UniProtKB-UniRule"/>
</dbReference>
<dbReference type="Proteomes" id="UP000193498">
    <property type="component" value="Unassembled WGS sequence"/>
</dbReference>
<evidence type="ECO:0000256" key="4">
    <source>
        <dbReference type="ARBA" id="ARBA00022692"/>
    </source>
</evidence>
<sequence length="71" mass="7913">MSVFARAAIRSRSLVRPNVTRSAYHFENENGAHLPFDVKKKKALAVKMVAFFGLGYALPFVASAWQLSKSQ</sequence>
<dbReference type="STRING" id="1314790.A0A1Y1ZAC8"/>
<comment type="caution">
    <text evidence="12">The sequence shown here is derived from an EMBL/GenBank/DDBJ whole genome shotgun (WGS) entry which is preliminary data.</text>
</comment>
<dbReference type="InterPro" id="IPR004202">
    <property type="entry name" value="COX7C/Cox8"/>
</dbReference>
<comment type="subunit">
    <text evidence="11">Component of the cytochrome c oxidase (complex IV, CIV), a multisubunit enzyme composed of a catalytic core of 3 subunits and several supernumerary subunits. The complex exists as a monomer or a dimer and forms supercomplexes (SCs) in the inner mitochondrial membrane with ubiquinol-cytochrome c oxidoreductase (cytochrome b-c1 complex, complex III, CIII).</text>
</comment>
<evidence type="ECO:0000256" key="5">
    <source>
        <dbReference type="ARBA" id="ARBA00022792"/>
    </source>
</evidence>
<accession>A0A1Y1ZAC8</accession>
<protein>
    <recommendedName>
        <fullName evidence="10 11">Cytochrome c oxidase subunit 8, mitochondrial</fullName>
    </recommendedName>
    <alternativeName>
        <fullName evidence="11">Cytochrome c oxidase polypeptide VIII</fullName>
    </alternativeName>
</protein>
<comment type="pathway">
    <text evidence="2 11">Energy metabolism; oxidative phosphorylation.</text>
</comment>
<comment type="subcellular location">
    <subcellularLocation>
        <location evidence="1 11">Mitochondrion inner membrane</location>
        <topology evidence="1 11">Single-pass membrane protein</topology>
    </subcellularLocation>
</comment>
<dbReference type="InParanoid" id="A0A1Y1ZAC8"/>
<comment type="function">
    <text evidence="11">Component of the cytochrome c oxidase, the last enzyme in the mitochondrial electron transport chain which drives oxidative phosphorylation. The respiratory chain contains 3 multisubunit complexes succinate dehydrogenase (complex II, CII), ubiquinol-cytochrome c oxidoreductase (cytochrome b-c1 complex, complex III, CIII) and cytochrome c oxidase (complex IV, CIV), that cooperate to transfer electrons derived from NADH and succinate to molecular oxygen, creating an electrochemical gradient over the inner membrane that drives transmembrane transport and the ATP synthase. Cytochrome c oxidase is the component of the respiratory chain that catalyzes the reduction of oxygen to water. Electrons originating from reduced cytochrome c in the intermembrane space (IMS) are transferred via the dinuclear copper A center (CU(A)) of subunit 2 and heme A of subunit 1 to the active site in subunit 1, a binuclear center (BNC) formed by heme A3 and copper B (CU(B)). The BNC reduces molecular oxygen to 2 water molecules using 4 electrons from cytochrome c in the IMS and 4 protons from the mitochondrial matrix.</text>
</comment>
<reference evidence="12 13" key="1">
    <citation type="submission" date="2016-07" db="EMBL/GenBank/DDBJ databases">
        <title>Pervasive Adenine N6-methylation of Active Genes in Fungi.</title>
        <authorList>
            <consortium name="DOE Joint Genome Institute"/>
            <person name="Mondo S.J."/>
            <person name="Dannebaum R.O."/>
            <person name="Kuo R.C."/>
            <person name="Labutti K."/>
            <person name="Haridas S."/>
            <person name="Kuo A."/>
            <person name="Salamov A."/>
            <person name="Ahrendt S.R."/>
            <person name="Lipzen A."/>
            <person name="Sullivan W."/>
            <person name="Andreopoulos W.B."/>
            <person name="Clum A."/>
            <person name="Lindquist E."/>
            <person name="Daum C."/>
            <person name="Ramamoorthy G.K."/>
            <person name="Gryganskyi A."/>
            <person name="Culley D."/>
            <person name="Magnuson J.K."/>
            <person name="James T.Y."/>
            <person name="O'Malley M.A."/>
            <person name="Stajich J.E."/>
            <person name="Spatafora J.W."/>
            <person name="Visel A."/>
            <person name="Grigoriev I.V."/>
        </authorList>
    </citation>
    <scope>NUCLEOTIDE SEQUENCE [LARGE SCALE GENOMIC DNA]</scope>
    <source>
        <strain evidence="12 13">CBS 931.73</strain>
    </source>
</reference>
<evidence type="ECO:0000256" key="8">
    <source>
        <dbReference type="ARBA" id="ARBA00023128"/>
    </source>
</evidence>
<dbReference type="GO" id="GO:0005743">
    <property type="term" value="C:mitochondrial inner membrane"/>
    <property type="evidence" value="ECO:0007669"/>
    <property type="project" value="UniProtKB-SubCell"/>
</dbReference>
<evidence type="ECO:0000313" key="12">
    <source>
        <dbReference type="EMBL" id="ORY07230.1"/>
    </source>
</evidence>
<evidence type="ECO:0000256" key="1">
    <source>
        <dbReference type="ARBA" id="ARBA00004434"/>
    </source>
</evidence>
<dbReference type="Gene3D" id="4.10.49.10">
    <property type="entry name" value="Cytochrome c oxidase subunit VIIc"/>
    <property type="match status" value="1"/>
</dbReference>
<keyword evidence="9 11" id="KW-0472">Membrane</keyword>
<dbReference type="UniPathway" id="UPA00705"/>
<evidence type="ECO:0000313" key="13">
    <source>
        <dbReference type="Proteomes" id="UP000193498"/>
    </source>
</evidence>
<proteinExistence type="inferred from homology"/>
<evidence type="ECO:0000256" key="7">
    <source>
        <dbReference type="ARBA" id="ARBA00022989"/>
    </source>
</evidence>
<keyword evidence="7 11" id="KW-1133">Transmembrane helix</keyword>
<keyword evidence="4 11" id="KW-0812">Transmembrane</keyword>
<dbReference type="FunFam" id="4.10.49.10:FF:000001">
    <property type="entry name" value="Cytochrome c oxidase subunit 7C"/>
    <property type="match status" value="1"/>
</dbReference>
<evidence type="ECO:0000256" key="11">
    <source>
        <dbReference type="RuleBase" id="RU368123"/>
    </source>
</evidence>
<dbReference type="EMBL" id="MCFE01000010">
    <property type="protein sequence ID" value="ORY07230.1"/>
    <property type="molecule type" value="Genomic_DNA"/>
</dbReference>
<gene>
    <name evidence="12" type="ORF">K493DRAFT_310306</name>
</gene>
<dbReference type="PANTHER" id="PTHR13313">
    <property type="entry name" value="CYTOCHROME C OXIDASE SUBUNIT VIIC"/>
    <property type="match status" value="1"/>
</dbReference>
<feature type="transmembrane region" description="Helical" evidence="11">
    <location>
        <begin position="44"/>
        <end position="65"/>
    </location>
</feature>
<dbReference type="AlphaFoldDB" id="A0A1Y1ZAC8"/>
<keyword evidence="5 11" id="KW-0999">Mitochondrion inner membrane</keyword>
<keyword evidence="8 11" id="KW-0496">Mitochondrion</keyword>
<evidence type="ECO:0000256" key="6">
    <source>
        <dbReference type="ARBA" id="ARBA00022946"/>
    </source>
</evidence>
<evidence type="ECO:0000256" key="9">
    <source>
        <dbReference type="ARBA" id="ARBA00023136"/>
    </source>
</evidence>
<dbReference type="InterPro" id="IPR036636">
    <property type="entry name" value="COX7C/Cox8_sf"/>
</dbReference>
<comment type="similarity">
    <text evidence="3 11">Belongs to the cytochrome c oxidase VIIc family.</text>
</comment>
<keyword evidence="6 11" id="KW-0809">Transit peptide</keyword>
<name>A0A1Y1ZAC8_9FUNG</name>
<dbReference type="SUPFAM" id="SSF81427">
    <property type="entry name" value="Mitochondrial cytochrome c oxidase subunit VIIc (aka VIIIa)"/>
    <property type="match status" value="1"/>
</dbReference>
<dbReference type="Pfam" id="PF02935">
    <property type="entry name" value="COX7C"/>
    <property type="match status" value="1"/>
</dbReference>
<evidence type="ECO:0000256" key="10">
    <source>
        <dbReference type="ARBA" id="ARBA00071004"/>
    </source>
</evidence>
<organism evidence="12 13">
    <name type="scientific">Basidiobolus meristosporus CBS 931.73</name>
    <dbReference type="NCBI Taxonomy" id="1314790"/>
    <lineage>
        <taxon>Eukaryota</taxon>
        <taxon>Fungi</taxon>
        <taxon>Fungi incertae sedis</taxon>
        <taxon>Zoopagomycota</taxon>
        <taxon>Entomophthoromycotina</taxon>
        <taxon>Basidiobolomycetes</taxon>
        <taxon>Basidiobolales</taxon>
        <taxon>Basidiobolaceae</taxon>
        <taxon>Basidiobolus</taxon>
    </lineage>
</organism>
<evidence type="ECO:0000256" key="3">
    <source>
        <dbReference type="ARBA" id="ARBA00010514"/>
    </source>
</evidence>
<keyword evidence="13" id="KW-1185">Reference proteome</keyword>
<dbReference type="PANTHER" id="PTHR13313:SF0">
    <property type="entry name" value="CYTOCHROME C OXIDASE SUBUNIT 7C, MITOCHONDRIAL"/>
    <property type="match status" value="1"/>
</dbReference>